<dbReference type="GO" id="GO:1900376">
    <property type="term" value="P:regulation of secondary metabolite biosynthetic process"/>
    <property type="evidence" value="ECO:0007669"/>
    <property type="project" value="TreeGrafter"/>
</dbReference>
<dbReference type="PANTHER" id="PTHR33202:SF7">
    <property type="entry name" value="FERRIC UPTAKE REGULATION PROTEIN"/>
    <property type="match status" value="1"/>
</dbReference>
<evidence type="ECO:0000256" key="3">
    <source>
        <dbReference type="ARBA" id="ARBA00022833"/>
    </source>
</evidence>
<reference evidence="8 9" key="1">
    <citation type="submission" date="2019-11" db="EMBL/GenBank/DDBJ databases">
        <title>Novel species isolated from a subtropical stream in China.</title>
        <authorList>
            <person name="Lu H."/>
        </authorList>
    </citation>
    <scope>NUCLEOTIDE SEQUENCE [LARGE SCALE GENOMIC DNA]</scope>
    <source>
        <strain evidence="8 9">FT80W</strain>
    </source>
</reference>
<sequence>MITAPTRNPDEAFLDQLRKLGLRPTSARLDILRILTGSPGEALSAERLFVLLSGQGSGASLGTIYRVLNELELRGIVHKEWRSQNAMAKACYRLVSSAAMSVCHFLCPSCGHRQPVDDPALLAALSQLALKSGFGQGMADASISCVCNQCSAD</sequence>
<dbReference type="RefSeq" id="WP_154374861.1">
    <property type="nucleotide sequence ID" value="NZ_WKJK01000003.1"/>
</dbReference>
<proteinExistence type="inferred from homology"/>
<keyword evidence="7" id="KW-0479">Metal-binding</keyword>
<evidence type="ECO:0000256" key="2">
    <source>
        <dbReference type="ARBA" id="ARBA00022491"/>
    </source>
</evidence>
<keyword evidence="6" id="KW-0804">Transcription</keyword>
<name>A0A6I2KW08_9BURK</name>
<dbReference type="InterPro" id="IPR036388">
    <property type="entry name" value="WH-like_DNA-bd_sf"/>
</dbReference>
<dbReference type="Gene3D" id="3.30.1490.190">
    <property type="match status" value="1"/>
</dbReference>
<dbReference type="EMBL" id="WKJK01000003">
    <property type="protein sequence ID" value="MRW89931.1"/>
    <property type="molecule type" value="Genomic_DNA"/>
</dbReference>
<dbReference type="GO" id="GO:0003700">
    <property type="term" value="F:DNA-binding transcription factor activity"/>
    <property type="evidence" value="ECO:0007669"/>
    <property type="project" value="InterPro"/>
</dbReference>
<dbReference type="InterPro" id="IPR036390">
    <property type="entry name" value="WH_DNA-bd_sf"/>
</dbReference>
<dbReference type="GO" id="GO:0008270">
    <property type="term" value="F:zinc ion binding"/>
    <property type="evidence" value="ECO:0007669"/>
    <property type="project" value="TreeGrafter"/>
</dbReference>
<keyword evidence="5" id="KW-0238">DNA-binding</keyword>
<dbReference type="Gene3D" id="1.10.10.10">
    <property type="entry name" value="Winged helix-like DNA-binding domain superfamily/Winged helix DNA-binding domain"/>
    <property type="match status" value="1"/>
</dbReference>
<keyword evidence="4" id="KW-0805">Transcription regulation</keyword>
<accession>A0A6I2KW08</accession>
<dbReference type="Proteomes" id="UP000433309">
    <property type="component" value="Unassembled WGS sequence"/>
</dbReference>
<dbReference type="Pfam" id="PF01475">
    <property type="entry name" value="FUR"/>
    <property type="match status" value="1"/>
</dbReference>
<dbReference type="AlphaFoldDB" id="A0A6I2KW08"/>
<comment type="similarity">
    <text evidence="1">Belongs to the Fur family.</text>
</comment>
<evidence type="ECO:0000256" key="1">
    <source>
        <dbReference type="ARBA" id="ARBA00007957"/>
    </source>
</evidence>
<dbReference type="SUPFAM" id="SSF46785">
    <property type="entry name" value="Winged helix' DNA-binding domain"/>
    <property type="match status" value="1"/>
</dbReference>
<comment type="caution">
    <text evidence="8">The sequence shown here is derived from an EMBL/GenBank/DDBJ whole genome shotgun (WGS) entry which is preliminary data.</text>
</comment>
<keyword evidence="2" id="KW-0678">Repressor</keyword>
<dbReference type="InterPro" id="IPR043135">
    <property type="entry name" value="Fur_C"/>
</dbReference>
<evidence type="ECO:0000256" key="7">
    <source>
        <dbReference type="PIRSR" id="PIRSR602481-1"/>
    </source>
</evidence>
<evidence type="ECO:0000256" key="5">
    <source>
        <dbReference type="ARBA" id="ARBA00023125"/>
    </source>
</evidence>
<dbReference type="InterPro" id="IPR002481">
    <property type="entry name" value="FUR"/>
</dbReference>
<feature type="binding site" evidence="7">
    <location>
        <position position="147"/>
    </location>
    <ligand>
        <name>Zn(2+)</name>
        <dbReference type="ChEBI" id="CHEBI:29105"/>
    </ligand>
</feature>
<keyword evidence="9" id="KW-1185">Reference proteome</keyword>
<evidence type="ECO:0000256" key="4">
    <source>
        <dbReference type="ARBA" id="ARBA00023015"/>
    </source>
</evidence>
<feature type="binding site" evidence="7">
    <location>
        <position position="110"/>
    </location>
    <ligand>
        <name>Zn(2+)</name>
        <dbReference type="ChEBI" id="CHEBI:29105"/>
    </ligand>
</feature>
<organism evidence="8 9">
    <name type="scientific">Duganella guangzhouensis</name>
    <dbReference type="NCBI Taxonomy" id="2666084"/>
    <lineage>
        <taxon>Bacteria</taxon>
        <taxon>Pseudomonadati</taxon>
        <taxon>Pseudomonadota</taxon>
        <taxon>Betaproteobacteria</taxon>
        <taxon>Burkholderiales</taxon>
        <taxon>Oxalobacteraceae</taxon>
        <taxon>Telluria group</taxon>
        <taxon>Duganella</taxon>
    </lineage>
</organism>
<dbReference type="GO" id="GO:0045892">
    <property type="term" value="P:negative regulation of DNA-templated transcription"/>
    <property type="evidence" value="ECO:0007669"/>
    <property type="project" value="TreeGrafter"/>
</dbReference>
<evidence type="ECO:0000256" key="6">
    <source>
        <dbReference type="ARBA" id="ARBA00023163"/>
    </source>
</evidence>
<comment type="cofactor">
    <cofactor evidence="7">
        <name>Zn(2+)</name>
        <dbReference type="ChEBI" id="CHEBI:29105"/>
    </cofactor>
    <text evidence="7">Binds 1 zinc ion per subunit.</text>
</comment>
<feature type="binding site" evidence="7">
    <location>
        <position position="107"/>
    </location>
    <ligand>
        <name>Zn(2+)</name>
        <dbReference type="ChEBI" id="CHEBI:29105"/>
    </ligand>
</feature>
<gene>
    <name evidence="8" type="ORF">GJ699_08045</name>
</gene>
<keyword evidence="3 7" id="KW-0862">Zinc</keyword>
<dbReference type="GO" id="GO:0000976">
    <property type="term" value="F:transcription cis-regulatory region binding"/>
    <property type="evidence" value="ECO:0007669"/>
    <property type="project" value="TreeGrafter"/>
</dbReference>
<dbReference type="PANTHER" id="PTHR33202">
    <property type="entry name" value="ZINC UPTAKE REGULATION PROTEIN"/>
    <property type="match status" value="1"/>
</dbReference>
<protein>
    <submittedName>
        <fullName evidence="8">Uncharacterized protein</fullName>
    </submittedName>
</protein>
<evidence type="ECO:0000313" key="8">
    <source>
        <dbReference type="EMBL" id="MRW89931.1"/>
    </source>
</evidence>
<evidence type="ECO:0000313" key="9">
    <source>
        <dbReference type="Proteomes" id="UP000433309"/>
    </source>
</evidence>
<feature type="binding site" evidence="7">
    <location>
        <position position="150"/>
    </location>
    <ligand>
        <name>Zn(2+)</name>
        <dbReference type="ChEBI" id="CHEBI:29105"/>
    </ligand>
</feature>